<gene>
    <name evidence="2" type="ORF">PGAL8A_00233900</name>
</gene>
<sequence>MTLKKFTLLSFVLIVAFLHKQLKNDFFLFKFFKVNSVIVGKTANDYALNEAISTILKHAPEENETEIYDNINKVMSEAYNNFNTRKILIRISYLIENGKLDYLCDKNYLKIILGIPQIISSAELLEDLKLYKLKKLIENIVNSLVICKPKDFKRKFYLESGGCQSDSDKAIIFDNGKLKKRNSLQLKPKNKFFSILLKCSVDNLGSGDKTMVCVKEELSKENLKISESCSNCFKDSVDCGKSNCWLSCLFSDPCGDNCFHCGVNYCKKDLISCTGLKNLPDACI</sequence>
<name>A0A1J1GRP1_PLAGA</name>
<feature type="chain" id="PRO_5013221412" evidence="1">
    <location>
        <begin position="24"/>
        <end position="284"/>
    </location>
</feature>
<reference evidence="2" key="1">
    <citation type="submission" date="2015-04" db="EMBL/GenBank/DDBJ databases">
        <authorList>
            <consortium name="Pathogen Informatics"/>
        </authorList>
    </citation>
    <scope>NUCLEOTIDE SEQUENCE [LARGE SCALE GENOMIC DNA]</scope>
    <source>
        <strain evidence="2">8A</strain>
    </source>
</reference>
<feature type="signal peptide" evidence="1">
    <location>
        <begin position="1"/>
        <end position="23"/>
    </location>
</feature>
<evidence type="ECO:0000313" key="3">
    <source>
        <dbReference type="Proteomes" id="UP000220797"/>
    </source>
</evidence>
<comment type="caution">
    <text evidence="2">The sequence shown here is derived from an EMBL/GenBank/DDBJ whole genome shotgun (WGS) entry which is preliminary data.</text>
</comment>
<dbReference type="AlphaFoldDB" id="A0A1J1GRP1"/>
<dbReference type="VEuPathDB" id="PlasmoDB:PGAL8A_00233900"/>
<accession>A0A1J1GRP1</accession>
<dbReference type="OMA" id="DCGKSNC"/>
<evidence type="ECO:0000256" key="1">
    <source>
        <dbReference type="SAM" id="SignalP"/>
    </source>
</evidence>
<evidence type="ECO:0000313" key="2">
    <source>
        <dbReference type="EMBL" id="CRG94941.1"/>
    </source>
</evidence>
<dbReference type="Proteomes" id="UP000220797">
    <property type="component" value="Unassembled WGS sequence"/>
</dbReference>
<organism evidence="2 3">
    <name type="scientific">Plasmodium gallinaceum</name>
    <dbReference type="NCBI Taxonomy" id="5849"/>
    <lineage>
        <taxon>Eukaryota</taxon>
        <taxon>Sar</taxon>
        <taxon>Alveolata</taxon>
        <taxon>Apicomplexa</taxon>
        <taxon>Aconoidasida</taxon>
        <taxon>Haemosporida</taxon>
        <taxon>Plasmodiidae</taxon>
        <taxon>Plasmodium</taxon>
        <taxon>Plasmodium (Haemamoeba)</taxon>
    </lineage>
</organism>
<dbReference type="EMBL" id="CVMV01000032">
    <property type="protein sequence ID" value="CRG94941.1"/>
    <property type="molecule type" value="Genomic_DNA"/>
</dbReference>
<keyword evidence="1" id="KW-0732">Signal</keyword>
<protein>
    <submittedName>
        <fullName evidence="2">Uncharacterized protein</fullName>
    </submittedName>
</protein>
<keyword evidence="3" id="KW-1185">Reference proteome</keyword>
<dbReference type="OrthoDB" id="126772at2759"/>
<proteinExistence type="predicted"/>
<dbReference type="GeneID" id="39730866"/>
<dbReference type="RefSeq" id="XP_028527755.1">
    <property type="nucleotide sequence ID" value="XM_028671064.1"/>
</dbReference>